<feature type="region of interest" description="Disordered" evidence="2">
    <location>
        <begin position="25"/>
        <end position="44"/>
    </location>
</feature>
<evidence type="ECO:0000313" key="4">
    <source>
        <dbReference type="Proteomes" id="UP000219636"/>
    </source>
</evidence>
<keyword evidence="4" id="KW-1185">Reference proteome</keyword>
<reference evidence="4" key="1">
    <citation type="submission" date="2017-08" db="EMBL/GenBank/DDBJ databases">
        <authorList>
            <person name="Varghese N."/>
            <person name="Submissions S."/>
        </authorList>
    </citation>
    <scope>NUCLEOTIDE SEQUENCE [LARGE SCALE GENOMIC DNA]</scope>
    <source>
        <strain evidence="4">JC22</strain>
    </source>
</reference>
<dbReference type="Proteomes" id="UP000219636">
    <property type="component" value="Unassembled WGS sequence"/>
</dbReference>
<evidence type="ECO:0000256" key="1">
    <source>
        <dbReference type="SAM" id="Coils"/>
    </source>
</evidence>
<protein>
    <submittedName>
        <fullName evidence="3">Uncharacterized protein</fullName>
    </submittedName>
</protein>
<dbReference type="EMBL" id="OBMQ01000008">
    <property type="protein sequence ID" value="SOC15811.1"/>
    <property type="molecule type" value="Genomic_DNA"/>
</dbReference>
<accession>A0A285T855</accession>
<name>A0A285T855_9BACL</name>
<dbReference type="OrthoDB" id="2088413at2"/>
<dbReference type="AlphaFoldDB" id="A0A285T855"/>
<sequence length="459" mass="54309">MSGPKYSQFELEKRRQQQLELERQRRIEEEKKKKQLQSSISKEQENLKQHVEAINHSIDQLSQQVKEYELEDRLLYSKLLIQKGKTDTKIRDFTISYDKNSIPQMETQLKRIKDFLSNLKSDDHTKLKELASQIESEIALLKDLKKRQQVLQDLNSTVVLEKKIYDISSIPMMVKETEEVIEPMIDIQKEVNRAYEEFEPFLKEKSAYFYHDVENLYDSICSIANNETYDPEYKKSQIELRRKTLLMNKGKYEQVLDLLALERAQHEELVHHYQSLCELLNVEENPLYEAKEHKETLKEEIQRLNEQYTEKQEIEYIVQSVHEVMEKLGYDILATDYMVKRKNSVHHHIYEFGFEQAVNVFVSDNGSILFEVTGISEGQSEMTSLEKLKVTEAMDAFCTHYVEIREELKEKGIYLKNESLSPADERYARKIDISNKKRVKQRQSGTTGKQSKKITRQLN</sequence>
<gene>
    <name evidence="3" type="ORF">SAMN05880501_108146</name>
</gene>
<feature type="compositionally biased region" description="Basic residues" evidence="2">
    <location>
        <begin position="450"/>
        <end position="459"/>
    </location>
</feature>
<evidence type="ECO:0000256" key="2">
    <source>
        <dbReference type="SAM" id="MobiDB-lite"/>
    </source>
</evidence>
<evidence type="ECO:0000313" key="3">
    <source>
        <dbReference type="EMBL" id="SOC15811.1"/>
    </source>
</evidence>
<feature type="coiled-coil region" evidence="1">
    <location>
        <begin position="287"/>
        <end position="314"/>
    </location>
</feature>
<proteinExistence type="predicted"/>
<keyword evidence="1" id="KW-0175">Coiled coil</keyword>
<dbReference type="RefSeq" id="WP_097074077.1">
    <property type="nucleotide sequence ID" value="NZ_OBMQ01000008.1"/>
</dbReference>
<feature type="region of interest" description="Disordered" evidence="2">
    <location>
        <begin position="432"/>
        <end position="459"/>
    </location>
</feature>
<organism evidence="3 4">
    <name type="scientific">Ureibacillus xyleni</name>
    <dbReference type="NCBI Taxonomy" id="614648"/>
    <lineage>
        <taxon>Bacteria</taxon>
        <taxon>Bacillati</taxon>
        <taxon>Bacillota</taxon>
        <taxon>Bacilli</taxon>
        <taxon>Bacillales</taxon>
        <taxon>Caryophanaceae</taxon>
        <taxon>Ureibacillus</taxon>
    </lineage>
</organism>